<sequence>MSPDNVMVGGQTMLPSKDIVDNAVNSSDHTMLVAAGKLDMATLAGKIKVGGGKAELTTVAGGKLWAMRALQPRRCPLQRHPRQRRRSACAEGSGA</sequence>
<feature type="compositionally biased region" description="Basic residues" evidence="1">
    <location>
        <begin position="76"/>
        <end position="87"/>
    </location>
</feature>
<protein>
    <submittedName>
        <fullName evidence="2">Uncharacterized protein</fullName>
    </submittedName>
</protein>
<dbReference type="RefSeq" id="WP_224790535.1">
    <property type="nucleotide sequence ID" value="NZ_CABVIY010000010.1"/>
</dbReference>
<dbReference type="EMBL" id="CABVIY010000010">
    <property type="protein sequence ID" value="VVQ14789.1"/>
    <property type="molecule type" value="Genomic_DNA"/>
</dbReference>
<evidence type="ECO:0000313" key="2">
    <source>
        <dbReference type="EMBL" id="VVQ14789.1"/>
    </source>
</evidence>
<accession>A0A5E7UW48</accession>
<reference evidence="2 3" key="1">
    <citation type="submission" date="2019-09" db="EMBL/GenBank/DDBJ databases">
        <authorList>
            <person name="Chandra G."/>
            <person name="Truman W A."/>
        </authorList>
    </citation>
    <scope>NUCLEOTIDE SEQUENCE [LARGE SCALE GENOMIC DNA]</scope>
    <source>
        <strain evidence="2">PS918</strain>
    </source>
</reference>
<dbReference type="AlphaFoldDB" id="A0A5E7UW48"/>
<feature type="region of interest" description="Disordered" evidence="1">
    <location>
        <begin position="76"/>
        <end position="95"/>
    </location>
</feature>
<evidence type="ECO:0000313" key="3">
    <source>
        <dbReference type="Proteomes" id="UP000326611"/>
    </source>
</evidence>
<gene>
    <name evidence="2" type="ORF">PS918_05773</name>
</gene>
<organism evidence="2 3">
    <name type="scientific">Pseudomonas fluorescens</name>
    <dbReference type="NCBI Taxonomy" id="294"/>
    <lineage>
        <taxon>Bacteria</taxon>
        <taxon>Pseudomonadati</taxon>
        <taxon>Pseudomonadota</taxon>
        <taxon>Gammaproteobacteria</taxon>
        <taxon>Pseudomonadales</taxon>
        <taxon>Pseudomonadaceae</taxon>
        <taxon>Pseudomonas</taxon>
    </lineage>
</organism>
<name>A0A5E7UW48_PSEFL</name>
<dbReference type="Proteomes" id="UP000326611">
    <property type="component" value="Unassembled WGS sequence"/>
</dbReference>
<proteinExistence type="predicted"/>
<evidence type="ECO:0000256" key="1">
    <source>
        <dbReference type="SAM" id="MobiDB-lite"/>
    </source>
</evidence>